<dbReference type="Proteomes" id="UP000830671">
    <property type="component" value="Chromosome 3"/>
</dbReference>
<dbReference type="AlphaFoldDB" id="A0A9Q8WEU5"/>
<proteinExistence type="predicted"/>
<gene>
    <name evidence="1" type="ORF">CLUP02_06614</name>
</gene>
<dbReference type="RefSeq" id="XP_049142756.1">
    <property type="nucleotide sequence ID" value="XM_049285613.1"/>
</dbReference>
<protein>
    <submittedName>
        <fullName evidence="1">Uncharacterized protein</fullName>
    </submittedName>
</protein>
<dbReference type="GeneID" id="73340623"/>
<reference evidence="1" key="1">
    <citation type="journal article" date="2021" name="Mol. Plant Microbe Interact.">
        <title>Complete Genome Sequence of the Plant-Pathogenic Fungus Colletotrichum lupini.</title>
        <authorList>
            <person name="Baroncelli R."/>
            <person name="Pensec F."/>
            <person name="Da Lio D."/>
            <person name="Boufleur T."/>
            <person name="Vicente I."/>
            <person name="Sarrocco S."/>
            <person name="Picot A."/>
            <person name="Baraldi E."/>
            <person name="Sukno S."/>
            <person name="Thon M."/>
            <person name="Le Floch G."/>
        </authorList>
    </citation>
    <scope>NUCLEOTIDE SEQUENCE</scope>
    <source>
        <strain evidence="1">IMI 504893</strain>
    </source>
</reference>
<sequence>MSHLVSPGLHYSKDLDRTPHQSIATASAIAVARPLGSFGTAYATHVRRIIDPAMPFTPLRQGENFNRDDMTPITVDIVTEFFHLVLQGEVKRTSIPSYDYSEDFSSRHVYLFPALSKKGGATASSEEAAASAKRNVAGQMRLWRLIRPVISKRSSQAVSCVTTYHI</sequence>
<dbReference type="EMBL" id="CP019475">
    <property type="protein sequence ID" value="UQC81128.1"/>
    <property type="molecule type" value="Genomic_DNA"/>
</dbReference>
<organism evidence="1 2">
    <name type="scientific">Colletotrichum lupini</name>
    <dbReference type="NCBI Taxonomy" id="145971"/>
    <lineage>
        <taxon>Eukaryota</taxon>
        <taxon>Fungi</taxon>
        <taxon>Dikarya</taxon>
        <taxon>Ascomycota</taxon>
        <taxon>Pezizomycotina</taxon>
        <taxon>Sordariomycetes</taxon>
        <taxon>Hypocreomycetidae</taxon>
        <taxon>Glomerellales</taxon>
        <taxon>Glomerellaceae</taxon>
        <taxon>Colletotrichum</taxon>
        <taxon>Colletotrichum acutatum species complex</taxon>
    </lineage>
</organism>
<keyword evidence="2" id="KW-1185">Reference proteome</keyword>
<accession>A0A9Q8WEU5</accession>
<name>A0A9Q8WEU5_9PEZI</name>
<dbReference type="KEGG" id="clup:CLUP02_06614"/>
<evidence type="ECO:0000313" key="1">
    <source>
        <dbReference type="EMBL" id="UQC81128.1"/>
    </source>
</evidence>
<evidence type="ECO:0000313" key="2">
    <source>
        <dbReference type="Proteomes" id="UP000830671"/>
    </source>
</evidence>